<evidence type="ECO:0000256" key="3">
    <source>
        <dbReference type="RuleBase" id="RU003616"/>
    </source>
</evidence>
<keyword evidence="1" id="KW-0346">Stress response</keyword>
<name>A0A2A4JB35_HELVI</name>
<dbReference type="STRING" id="7102.A0A2A4JB35"/>
<organism evidence="6">
    <name type="scientific">Heliothis virescens</name>
    <name type="common">Tobacco budworm moth</name>
    <dbReference type="NCBI Taxonomy" id="7102"/>
    <lineage>
        <taxon>Eukaryota</taxon>
        <taxon>Metazoa</taxon>
        <taxon>Ecdysozoa</taxon>
        <taxon>Arthropoda</taxon>
        <taxon>Hexapoda</taxon>
        <taxon>Insecta</taxon>
        <taxon>Pterygota</taxon>
        <taxon>Neoptera</taxon>
        <taxon>Endopterygota</taxon>
        <taxon>Lepidoptera</taxon>
        <taxon>Glossata</taxon>
        <taxon>Ditrysia</taxon>
        <taxon>Noctuoidea</taxon>
        <taxon>Noctuidae</taxon>
        <taxon>Heliothinae</taxon>
        <taxon>Heliothis</taxon>
    </lineage>
</organism>
<dbReference type="GO" id="GO:0009408">
    <property type="term" value="P:response to heat"/>
    <property type="evidence" value="ECO:0007669"/>
    <property type="project" value="TreeGrafter"/>
</dbReference>
<evidence type="ECO:0000256" key="1">
    <source>
        <dbReference type="ARBA" id="ARBA00023016"/>
    </source>
</evidence>
<reference evidence="6" key="1">
    <citation type="submission" date="2017-09" db="EMBL/GenBank/DDBJ databases">
        <title>Contemporary evolution of a Lepidopteran species, Heliothis virescens, in response to modern agricultural practices.</title>
        <authorList>
            <person name="Fritz M.L."/>
            <person name="Deyonke A.M."/>
            <person name="Papanicolaou A."/>
            <person name="Micinski S."/>
            <person name="Westbrook J."/>
            <person name="Gould F."/>
        </authorList>
    </citation>
    <scope>NUCLEOTIDE SEQUENCE [LARGE SCALE GENOMIC DNA]</scope>
    <source>
        <strain evidence="6">HvINT-</strain>
        <tissue evidence="6">Whole body</tissue>
    </source>
</reference>
<proteinExistence type="inferred from homology"/>
<sequence length="165" mass="19020">MFLKPIFGISGSKLYSSFNKNCRPLRPSIKIGRDRFQLCIDVHHFKKDEISVKAHPEYVLIQGKHEKDNEQGYVLRQFIRKFKLPDGCIPSKIECKMSPDGMMTVTAPRSFKDPTTPVESIVVPISYGPCEKEGKEGKEEPPKLEQPKTYRNPCDDFNHVKPRKR</sequence>
<dbReference type="PANTHER" id="PTHR45640:SF13">
    <property type="entry name" value="HEAT SHOCK PROTEIN 22-RELATED"/>
    <property type="match status" value="1"/>
</dbReference>
<dbReference type="GO" id="GO:0005737">
    <property type="term" value="C:cytoplasm"/>
    <property type="evidence" value="ECO:0007669"/>
    <property type="project" value="TreeGrafter"/>
</dbReference>
<gene>
    <name evidence="6" type="ORF">B5V51_4904</name>
</gene>
<dbReference type="SUPFAM" id="SSF49764">
    <property type="entry name" value="HSP20-like chaperones"/>
    <property type="match status" value="1"/>
</dbReference>
<dbReference type="CDD" id="cd06526">
    <property type="entry name" value="metazoan_ACD"/>
    <property type="match status" value="1"/>
</dbReference>
<dbReference type="InterPro" id="IPR001436">
    <property type="entry name" value="Alpha-crystallin/sHSP_animal"/>
</dbReference>
<dbReference type="PROSITE" id="PS01031">
    <property type="entry name" value="SHSP"/>
    <property type="match status" value="1"/>
</dbReference>
<evidence type="ECO:0000259" key="5">
    <source>
        <dbReference type="PROSITE" id="PS01031"/>
    </source>
</evidence>
<feature type="region of interest" description="Disordered" evidence="4">
    <location>
        <begin position="128"/>
        <end position="165"/>
    </location>
</feature>
<dbReference type="PRINTS" id="PR00299">
    <property type="entry name" value="ACRYSTALLIN"/>
</dbReference>
<comment type="caution">
    <text evidence="6">The sequence shown here is derived from an EMBL/GenBank/DDBJ whole genome shotgun (WGS) entry which is preliminary data.</text>
</comment>
<dbReference type="PANTHER" id="PTHR45640">
    <property type="entry name" value="HEAT SHOCK PROTEIN HSP-12.2-RELATED"/>
    <property type="match status" value="1"/>
</dbReference>
<dbReference type="InterPro" id="IPR008978">
    <property type="entry name" value="HSP20-like_chaperone"/>
</dbReference>
<dbReference type="GO" id="GO:0005634">
    <property type="term" value="C:nucleus"/>
    <property type="evidence" value="ECO:0007669"/>
    <property type="project" value="TreeGrafter"/>
</dbReference>
<dbReference type="Pfam" id="PF00011">
    <property type="entry name" value="HSP20"/>
    <property type="match status" value="1"/>
</dbReference>
<feature type="domain" description="SHSP" evidence="5">
    <location>
        <begin position="16"/>
        <end position="126"/>
    </location>
</feature>
<protein>
    <recommendedName>
        <fullName evidence="5">SHSP domain-containing protein</fullName>
    </recommendedName>
</protein>
<dbReference type="AlphaFoldDB" id="A0A2A4JB35"/>
<dbReference type="InterPro" id="IPR002068">
    <property type="entry name" value="A-crystallin/Hsp20_dom"/>
</dbReference>
<dbReference type="EMBL" id="NWSH01002265">
    <property type="protein sequence ID" value="PCG68754.1"/>
    <property type="molecule type" value="Genomic_DNA"/>
</dbReference>
<dbReference type="GO" id="GO:0042026">
    <property type="term" value="P:protein refolding"/>
    <property type="evidence" value="ECO:0007669"/>
    <property type="project" value="TreeGrafter"/>
</dbReference>
<evidence type="ECO:0000256" key="2">
    <source>
        <dbReference type="PROSITE-ProRule" id="PRU00285"/>
    </source>
</evidence>
<comment type="similarity">
    <text evidence="2 3">Belongs to the small heat shock protein (HSP20) family.</text>
</comment>
<accession>A0A2A4JB35</accession>
<dbReference type="GO" id="GO:0051082">
    <property type="term" value="F:unfolded protein binding"/>
    <property type="evidence" value="ECO:0007669"/>
    <property type="project" value="TreeGrafter"/>
</dbReference>
<evidence type="ECO:0000256" key="4">
    <source>
        <dbReference type="SAM" id="MobiDB-lite"/>
    </source>
</evidence>
<feature type="compositionally biased region" description="Basic and acidic residues" evidence="4">
    <location>
        <begin position="130"/>
        <end position="159"/>
    </location>
</feature>
<dbReference type="Gene3D" id="2.60.40.790">
    <property type="match status" value="1"/>
</dbReference>
<evidence type="ECO:0000313" key="6">
    <source>
        <dbReference type="EMBL" id="PCG68754.1"/>
    </source>
</evidence>